<accession>A0A8K1CKI6</accession>
<proteinExistence type="predicted"/>
<organism evidence="2 3">
    <name type="scientific">Pythium oligandrum</name>
    <name type="common">Mycoparasitic fungus</name>
    <dbReference type="NCBI Taxonomy" id="41045"/>
    <lineage>
        <taxon>Eukaryota</taxon>
        <taxon>Sar</taxon>
        <taxon>Stramenopiles</taxon>
        <taxon>Oomycota</taxon>
        <taxon>Peronosporomycetes</taxon>
        <taxon>Pythiales</taxon>
        <taxon>Pythiaceae</taxon>
        <taxon>Pythium</taxon>
    </lineage>
</organism>
<dbReference type="Proteomes" id="UP000794436">
    <property type="component" value="Unassembled WGS sequence"/>
</dbReference>
<evidence type="ECO:0000256" key="1">
    <source>
        <dbReference type="SAM" id="Phobius"/>
    </source>
</evidence>
<keyword evidence="1" id="KW-0812">Transmembrane</keyword>
<feature type="transmembrane region" description="Helical" evidence="1">
    <location>
        <begin position="48"/>
        <end position="68"/>
    </location>
</feature>
<dbReference type="AlphaFoldDB" id="A0A8K1CKI6"/>
<evidence type="ECO:0000313" key="3">
    <source>
        <dbReference type="Proteomes" id="UP000794436"/>
    </source>
</evidence>
<keyword evidence="1" id="KW-0472">Membrane</keyword>
<name>A0A8K1CKI6_PYTOL</name>
<feature type="transmembrane region" description="Helical" evidence="1">
    <location>
        <begin position="118"/>
        <end position="144"/>
    </location>
</feature>
<feature type="transmembrane region" description="Helical" evidence="1">
    <location>
        <begin position="88"/>
        <end position="106"/>
    </location>
</feature>
<keyword evidence="1" id="KW-1133">Transmembrane helix</keyword>
<gene>
    <name evidence="2" type="ORF">Poli38472_007943</name>
</gene>
<comment type="caution">
    <text evidence="2">The sequence shown here is derived from an EMBL/GenBank/DDBJ whole genome shotgun (WGS) entry which is preliminary data.</text>
</comment>
<dbReference type="EMBL" id="SPLM01000037">
    <property type="protein sequence ID" value="TMW65301.1"/>
    <property type="molecule type" value="Genomic_DNA"/>
</dbReference>
<evidence type="ECO:0000313" key="2">
    <source>
        <dbReference type="EMBL" id="TMW65301.1"/>
    </source>
</evidence>
<feature type="transmembrane region" description="Helical" evidence="1">
    <location>
        <begin position="150"/>
        <end position="170"/>
    </location>
</feature>
<sequence length="363" mass="41262">MTTLQTLRRHLAEAWERFYLWKSEHQYLGRYSVEKLAAFEHYQRNASWLRVAAVILLTPLPTYLVLLIMDGVPMRDPRDGAKANGVAFARSVFSHIVMTFGVLMAVKEAVLRTHQGYSLQILLVISVWVVVGLEFACIGTAFLWRFPVPFREVIFVPLWLILVVGLNWYFAKEALLSRAQAMIRYIPLITTQFVFFYALLGLAMAYAIFSMTAHIILTVSFPLRSPQQLYQTVSLQFAKTPVLSVVIMVSDLVQAMIEVREYLGLEYLVDSTSTLSTAVKILQGDQARILEQTLQLLFSCEVLLVSEYFEVIIPVLYAFSLLTEWFLPNAKFNMIVMGMSHAQTISTFTSSISTPFSSASRSY</sequence>
<reference evidence="2" key="1">
    <citation type="submission" date="2019-03" db="EMBL/GenBank/DDBJ databases">
        <title>Long read genome sequence of the mycoparasitic Pythium oligandrum ATCC 38472 isolated from sugarbeet rhizosphere.</title>
        <authorList>
            <person name="Gaulin E."/>
        </authorList>
    </citation>
    <scope>NUCLEOTIDE SEQUENCE</scope>
    <source>
        <strain evidence="2">ATCC 38472_TT</strain>
    </source>
</reference>
<dbReference type="OrthoDB" id="121053at2759"/>
<protein>
    <submittedName>
        <fullName evidence="2">Uncharacterized protein</fullName>
    </submittedName>
</protein>
<keyword evidence="3" id="KW-1185">Reference proteome</keyword>